<dbReference type="PANTHER" id="PTHR31635">
    <property type="entry name" value="REVERSE TRANSCRIPTASE DOMAIN-CONTAINING PROTEIN-RELATED"/>
    <property type="match status" value="1"/>
</dbReference>
<reference evidence="2 3" key="1">
    <citation type="journal article" date="2016" name="Sci. Rep.">
        <title>The Dendrobium catenatum Lindl. genome sequence provides insights into polysaccharide synthase, floral development and adaptive evolution.</title>
        <authorList>
            <person name="Zhang G.Q."/>
            <person name="Xu Q."/>
            <person name="Bian C."/>
            <person name="Tsai W.C."/>
            <person name="Yeh C.M."/>
            <person name="Liu K.W."/>
            <person name="Yoshida K."/>
            <person name="Zhang L.S."/>
            <person name="Chang S.B."/>
            <person name="Chen F."/>
            <person name="Shi Y."/>
            <person name="Su Y.Y."/>
            <person name="Zhang Y.Q."/>
            <person name="Chen L.J."/>
            <person name="Yin Y."/>
            <person name="Lin M."/>
            <person name="Huang H."/>
            <person name="Deng H."/>
            <person name="Wang Z.W."/>
            <person name="Zhu S.L."/>
            <person name="Zhao X."/>
            <person name="Deng C."/>
            <person name="Niu S.C."/>
            <person name="Huang J."/>
            <person name="Wang M."/>
            <person name="Liu G.H."/>
            <person name="Yang H.J."/>
            <person name="Xiao X.J."/>
            <person name="Hsiao Y.Y."/>
            <person name="Wu W.L."/>
            <person name="Chen Y.Y."/>
            <person name="Mitsuda N."/>
            <person name="Ohme-Takagi M."/>
            <person name="Luo Y.B."/>
            <person name="Van de Peer Y."/>
            <person name="Liu Z.J."/>
        </authorList>
    </citation>
    <scope>NUCLEOTIDE SEQUENCE [LARGE SCALE GENOMIC DNA]</scope>
    <source>
        <tissue evidence="2">The whole plant</tissue>
    </source>
</reference>
<protein>
    <submittedName>
        <fullName evidence="2">Ribonuclease H protein</fullName>
    </submittedName>
</protein>
<sequence>MLNYDPQSHDLNQQLKSINSQLLDCSSSWTNWLLQCAKLKWISKREDDLKFLYARLKKRRNFSPSTLVASEDPTIRQDLIKSIIQHFEKLFNATQPANSLESIPIPKGNVIPSHLSHLLTIAVSDVEIKEAIFLGSSNSSLGPDGFNFEFFKSTWLITGPLVCKAVRSFFSKGYLPKKAKATAIALIPKSSHASNISDFRPIALCNVFYKIISKILASRMKEIMPFIIGDNQAGFIKNRISMDNILLASEILSDFKKATKMKLMCAKLDIRKAFDSVSRTFILARMKQKGFPPTFIQWVKACISDVYFSICIDGVLEGYFNSSSGIRQGCPLSPYFFCIAMDAFSCLIDNGSSQDKFIGFNKQGMNISHLLYADDLLIFGEASLSNCAVLTKLLDLFANVSGLLVNHEKSQIILSSFISNPWDVCEALHMPSSCTKMTYLGLPISVKKCSKSDFLPLMQSIANHLAGWKARLLSMGGRLQFLKYTVCNTIAYWIRGSIIPKSCLKLLSRMCAKFLFFGDMEAKKLHLIAWKRTCKPKINGGLGIPDLHGLQFATLS</sequence>
<reference evidence="2 3" key="2">
    <citation type="journal article" date="2017" name="Nature">
        <title>The Apostasia genome and the evolution of orchids.</title>
        <authorList>
            <person name="Zhang G.Q."/>
            <person name="Liu K.W."/>
            <person name="Li Z."/>
            <person name="Lohaus R."/>
            <person name="Hsiao Y.Y."/>
            <person name="Niu S.C."/>
            <person name="Wang J.Y."/>
            <person name="Lin Y.C."/>
            <person name="Xu Q."/>
            <person name="Chen L.J."/>
            <person name="Yoshida K."/>
            <person name="Fujiwara S."/>
            <person name="Wang Z.W."/>
            <person name="Zhang Y.Q."/>
            <person name="Mitsuda N."/>
            <person name="Wang M."/>
            <person name="Liu G.H."/>
            <person name="Pecoraro L."/>
            <person name="Huang H.X."/>
            <person name="Xiao X.J."/>
            <person name="Lin M."/>
            <person name="Wu X.Y."/>
            <person name="Wu W.L."/>
            <person name="Chen Y.Y."/>
            <person name="Chang S.B."/>
            <person name="Sakamoto S."/>
            <person name="Ohme-Takagi M."/>
            <person name="Yagi M."/>
            <person name="Zeng S.J."/>
            <person name="Shen C.Y."/>
            <person name="Yeh C.M."/>
            <person name="Luo Y.B."/>
            <person name="Tsai W.C."/>
            <person name="Van de Peer Y."/>
            <person name="Liu Z.J."/>
        </authorList>
    </citation>
    <scope>NUCLEOTIDE SEQUENCE [LARGE SCALE GENOMIC DNA]</scope>
    <source>
        <tissue evidence="2">The whole plant</tissue>
    </source>
</reference>
<keyword evidence="3" id="KW-1185">Reference proteome</keyword>
<dbReference type="AlphaFoldDB" id="A0A2I0VQN6"/>
<dbReference type="PROSITE" id="PS50878">
    <property type="entry name" value="RT_POL"/>
    <property type="match status" value="1"/>
</dbReference>
<gene>
    <name evidence="2" type="ORF">MA16_Dca015760</name>
</gene>
<dbReference type="CDD" id="cd01650">
    <property type="entry name" value="RT_nLTR_like"/>
    <property type="match status" value="1"/>
</dbReference>
<name>A0A2I0VQN6_9ASPA</name>
<dbReference type="Proteomes" id="UP000233837">
    <property type="component" value="Unassembled WGS sequence"/>
</dbReference>
<evidence type="ECO:0000313" key="2">
    <source>
        <dbReference type="EMBL" id="PKU65724.1"/>
    </source>
</evidence>
<dbReference type="SUPFAM" id="SSF56672">
    <property type="entry name" value="DNA/RNA polymerases"/>
    <property type="match status" value="1"/>
</dbReference>
<feature type="domain" description="Reverse transcriptase" evidence="1">
    <location>
        <begin position="168"/>
        <end position="444"/>
    </location>
</feature>
<dbReference type="InterPro" id="IPR000477">
    <property type="entry name" value="RT_dom"/>
</dbReference>
<accession>A0A2I0VQN6</accession>
<evidence type="ECO:0000313" key="3">
    <source>
        <dbReference type="Proteomes" id="UP000233837"/>
    </source>
</evidence>
<dbReference type="EMBL" id="KZ503316">
    <property type="protein sequence ID" value="PKU65724.1"/>
    <property type="molecule type" value="Genomic_DNA"/>
</dbReference>
<dbReference type="Pfam" id="PF00078">
    <property type="entry name" value="RVT_1"/>
    <property type="match status" value="1"/>
</dbReference>
<organism evidence="2 3">
    <name type="scientific">Dendrobium catenatum</name>
    <dbReference type="NCBI Taxonomy" id="906689"/>
    <lineage>
        <taxon>Eukaryota</taxon>
        <taxon>Viridiplantae</taxon>
        <taxon>Streptophyta</taxon>
        <taxon>Embryophyta</taxon>
        <taxon>Tracheophyta</taxon>
        <taxon>Spermatophyta</taxon>
        <taxon>Magnoliopsida</taxon>
        <taxon>Liliopsida</taxon>
        <taxon>Asparagales</taxon>
        <taxon>Orchidaceae</taxon>
        <taxon>Epidendroideae</taxon>
        <taxon>Malaxideae</taxon>
        <taxon>Dendrobiinae</taxon>
        <taxon>Dendrobium</taxon>
    </lineage>
</organism>
<proteinExistence type="predicted"/>
<evidence type="ECO:0000259" key="1">
    <source>
        <dbReference type="PROSITE" id="PS50878"/>
    </source>
</evidence>
<dbReference type="PANTHER" id="PTHR31635:SF196">
    <property type="entry name" value="REVERSE TRANSCRIPTASE DOMAIN-CONTAINING PROTEIN-RELATED"/>
    <property type="match status" value="1"/>
</dbReference>
<dbReference type="InterPro" id="IPR043502">
    <property type="entry name" value="DNA/RNA_pol_sf"/>
</dbReference>